<gene>
    <name evidence="1" type="ORF">FHR99_000908</name>
</gene>
<evidence type="ECO:0000313" key="1">
    <source>
        <dbReference type="EMBL" id="MBB3046672.1"/>
    </source>
</evidence>
<dbReference type="PANTHER" id="PTHR41339">
    <property type="entry name" value="LIPL48"/>
    <property type="match status" value="1"/>
</dbReference>
<comment type="caution">
    <text evidence="1">The sequence shown here is derived from an EMBL/GenBank/DDBJ whole genome shotgun (WGS) entry which is preliminary data.</text>
</comment>
<accession>A0A7W4W3B0</accession>
<dbReference type="AlphaFoldDB" id="A0A7W4W3B0"/>
<sequence length="566" mass="58413">MLKRVLISSVVAGALVGCTDSGDVNLSPTNISNSGSTGGGTGSNVCASYTESGQTFQGTFDGQDCVYSSLFVSDSKPITVDSITFSNFGGKHVFEDSLFIGEDVNATAAQSGKRIPQEGEGTRLNIAAGVTMVFKDQDSYVRIARGSQIFAEGTANNPIIFTSDEDAILGTATENDRGQWGGLQINGNGRTNKCHDGTSTGSGFASKGSASDFDATANNVHNCHVTAEGRPATYGGNNNAENSGVLEYVVVKHAGFEVVDGDELNAITLNAVGSGTTISHVQTYTSQDDGFEMFGGAVNMDHIVAVNVGDDSIDYSEGYNGDIQYAVVIHTSGGNRCIEGDNTGGSRDDGFTPTTKLRISNLTCITSNVDENAGTNPSGKGDSEGPLYREGAFFEMYNSLITSYGTSMASNECLELDDSEGPQTIDGAQDGTSIASSNVIACSEATKVGADAANSGFDLVNWLAGGGGNAQTPANSNTNNVLITGSDVAGSAIGSVLEDTTAERDYLTAANIQNGAGTTVFDQSTQLFDAATLGSIFKTPTYLGGANSGDNWLSGWAVGLDQPLNP</sequence>
<protein>
    <submittedName>
        <fullName evidence="1">Uncharacterized protein</fullName>
    </submittedName>
</protein>
<name>A0A7W4W3B0_9GAMM</name>
<evidence type="ECO:0000313" key="2">
    <source>
        <dbReference type="Proteomes" id="UP000537130"/>
    </source>
</evidence>
<organism evidence="1 2">
    <name type="scientific">Litorivivens lipolytica</name>
    <dbReference type="NCBI Taxonomy" id="1524264"/>
    <lineage>
        <taxon>Bacteria</taxon>
        <taxon>Pseudomonadati</taxon>
        <taxon>Pseudomonadota</taxon>
        <taxon>Gammaproteobacteria</taxon>
        <taxon>Litorivivens</taxon>
    </lineage>
</organism>
<dbReference type="PROSITE" id="PS51257">
    <property type="entry name" value="PROKAR_LIPOPROTEIN"/>
    <property type="match status" value="1"/>
</dbReference>
<dbReference type="PANTHER" id="PTHR41339:SF1">
    <property type="entry name" value="SECRETED PROTEIN"/>
    <property type="match status" value="1"/>
</dbReference>
<dbReference type="RefSeq" id="WP_183409353.1">
    <property type="nucleotide sequence ID" value="NZ_JACHWY010000001.1"/>
</dbReference>
<keyword evidence="2" id="KW-1185">Reference proteome</keyword>
<dbReference type="EMBL" id="JACHWY010000001">
    <property type="protein sequence ID" value="MBB3046672.1"/>
    <property type="molecule type" value="Genomic_DNA"/>
</dbReference>
<proteinExistence type="predicted"/>
<dbReference type="Proteomes" id="UP000537130">
    <property type="component" value="Unassembled WGS sequence"/>
</dbReference>
<reference evidence="1 2" key="1">
    <citation type="submission" date="2020-08" db="EMBL/GenBank/DDBJ databases">
        <title>Genomic Encyclopedia of Type Strains, Phase III (KMG-III): the genomes of soil and plant-associated and newly described type strains.</title>
        <authorList>
            <person name="Whitman W."/>
        </authorList>
    </citation>
    <scope>NUCLEOTIDE SEQUENCE [LARGE SCALE GENOMIC DNA]</scope>
    <source>
        <strain evidence="1 2">CECT 8654</strain>
    </source>
</reference>